<dbReference type="Gene3D" id="2.10.25.10">
    <property type="entry name" value="Laminin"/>
    <property type="match status" value="4"/>
</dbReference>
<dbReference type="SUPFAM" id="SSF48726">
    <property type="entry name" value="Immunoglobulin"/>
    <property type="match status" value="1"/>
</dbReference>
<evidence type="ECO:0000256" key="3">
    <source>
        <dbReference type="ARBA" id="ARBA00022553"/>
    </source>
</evidence>
<keyword evidence="21" id="KW-1185">Reference proteome</keyword>
<dbReference type="FunFam" id="2.10.25.10:FF:000321">
    <property type="entry name" value="Protein delta homolog 1"/>
    <property type="match status" value="1"/>
</dbReference>
<evidence type="ECO:0000256" key="17">
    <source>
        <dbReference type="SAM" id="SignalP"/>
    </source>
</evidence>
<feature type="signal peptide" evidence="17">
    <location>
        <begin position="1"/>
        <end position="23"/>
    </location>
</feature>
<dbReference type="SMART" id="SM00409">
    <property type="entry name" value="IG"/>
    <property type="match status" value="1"/>
</dbReference>
<dbReference type="SMART" id="SM00225">
    <property type="entry name" value="BTB"/>
    <property type="match status" value="1"/>
</dbReference>
<keyword evidence="3" id="KW-0597">Phosphoprotein</keyword>
<feature type="domain" description="EGF-like" evidence="18">
    <location>
        <begin position="148"/>
        <end position="182"/>
    </location>
</feature>
<keyword evidence="12" id="KW-0393">Immunoglobulin domain</keyword>
<dbReference type="InterPro" id="IPR007110">
    <property type="entry name" value="Ig-like_dom"/>
</dbReference>
<dbReference type="AlphaFoldDB" id="A0A2B4RLD9"/>
<proteinExistence type="predicted"/>
<dbReference type="InterPro" id="IPR001881">
    <property type="entry name" value="EGF-like_Ca-bd_dom"/>
</dbReference>
<dbReference type="GO" id="GO:0005509">
    <property type="term" value="F:calcium ion binding"/>
    <property type="evidence" value="ECO:0007669"/>
    <property type="project" value="InterPro"/>
</dbReference>
<evidence type="ECO:0000256" key="13">
    <source>
        <dbReference type="ARBA" id="ARBA00034100"/>
    </source>
</evidence>
<evidence type="ECO:0000256" key="2">
    <source>
        <dbReference type="ARBA" id="ARBA00022536"/>
    </source>
</evidence>
<comment type="function">
    <text evidence="15">Auxiliary subunit of GABA-B receptors that determine the pharmacology and kinetics of the receptor response. Increases agonist potency and markedly alter the G-protein signaling of the receptors by accelerating onset and promoting desensitization.</text>
</comment>
<evidence type="ECO:0000256" key="12">
    <source>
        <dbReference type="ARBA" id="ARBA00023319"/>
    </source>
</evidence>
<dbReference type="InterPro" id="IPR003131">
    <property type="entry name" value="T1-type_BTB"/>
</dbReference>
<dbReference type="Pfam" id="PF13927">
    <property type="entry name" value="Ig_3"/>
    <property type="match status" value="1"/>
</dbReference>
<dbReference type="SUPFAM" id="SSF54695">
    <property type="entry name" value="POZ domain"/>
    <property type="match status" value="1"/>
</dbReference>
<dbReference type="CDD" id="cd22204">
    <property type="entry name" value="H1_KCTD12-like"/>
    <property type="match status" value="1"/>
</dbReference>
<evidence type="ECO:0000256" key="4">
    <source>
        <dbReference type="ARBA" id="ARBA00022729"/>
    </source>
</evidence>
<dbReference type="Pfam" id="PF23591">
    <property type="entry name" value="CILP"/>
    <property type="match status" value="1"/>
</dbReference>
<feature type="disulfide bond" evidence="16">
    <location>
        <begin position="136"/>
        <end position="145"/>
    </location>
</feature>
<dbReference type="PROSITE" id="PS50026">
    <property type="entry name" value="EGF_3"/>
    <property type="match status" value="4"/>
</dbReference>
<feature type="chain" id="PRO_5012021591" evidence="17">
    <location>
        <begin position="24"/>
        <end position="1210"/>
    </location>
</feature>
<keyword evidence="6" id="KW-0770">Synapse</keyword>
<name>A0A2B4RLD9_STYPI</name>
<keyword evidence="5" id="KW-0677">Repeat</keyword>
<gene>
    <name evidence="20" type="primary">CILP2</name>
    <name evidence="20" type="ORF">AWC38_SpisGene18052</name>
</gene>
<keyword evidence="4 17" id="KW-0732">Signal</keyword>
<dbReference type="Pfam" id="PF23708">
    <property type="entry name" value="CILP_5th"/>
    <property type="match status" value="1"/>
</dbReference>
<evidence type="ECO:0000256" key="5">
    <source>
        <dbReference type="ARBA" id="ARBA00022737"/>
    </source>
</evidence>
<dbReference type="Pfam" id="PF23110">
    <property type="entry name" value="H1_KCTD8_12_16"/>
    <property type="match status" value="1"/>
</dbReference>
<evidence type="ECO:0000259" key="18">
    <source>
        <dbReference type="PROSITE" id="PS50026"/>
    </source>
</evidence>
<dbReference type="InterPro" id="IPR011333">
    <property type="entry name" value="SKP1/BTB/POZ_sf"/>
</dbReference>
<dbReference type="PROSITE" id="PS00022">
    <property type="entry name" value="EGF_1"/>
    <property type="match status" value="3"/>
</dbReference>
<evidence type="ECO:0000259" key="19">
    <source>
        <dbReference type="PROSITE" id="PS50835"/>
    </source>
</evidence>
<keyword evidence="10" id="KW-0628">Postsynaptic cell membrane</keyword>
<evidence type="ECO:0000256" key="7">
    <source>
        <dbReference type="ARBA" id="ARBA00023136"/>
    </source>
</evidence>
<evidence type="ECO:0000313" key="21">
    <source>
        <dbReference type="Proteomes" id="UP000225706"/>
    </source>
</evidence>
<reference evidence="21" key="1">
    <citation type="journal article" date="2017" name="bioRxiv">
        <title>Comparative analysis of the genomes of Stylophora pistillata and Acropora digitifera provides evidence for extensive differences between species of corals.</title>
        <authorList>
            <person name="Voolstra C.R."/>
            <person name="Li Y."/>
            <person name="Liew Y.J."/>
            <person name="Baumgarten S."/>
            <person name="Zoccola D."/>
            <person name="Flot J.-F."/>
            <person name="Tambutte S."/>
            <person name="Allemand D."/>
            <person name="Aranda M."/>
        </authorList>
    </citation>
    <scope>NUCLEOTIDE SEQUENCE [LARGE SCALE GENOMIC DNA]</scope>
</reference>
<dbReference type="SUPFAM" id="SSF57196">
    <property type="entry name" value="EGF/Laminin"/>
    <property type="match status" value="4"/>
</dbReference>
<feature type="disulfide bond" evidence="16">
    <location>
        <begin position="98"/>
        <end position="107"/>
    </location>
</feature>
<feature type="domain" description="EGF-like" evidence="18">
    <location>
        <begin position="185"/>
        <end position="221"/>
    </location>
</feature>
<evidence type="ECO:0000256" key="8">
    <source>
        <dbReference type="ARBA" id="ARBA00023157"/>
    </source>
</evidence>
<dbReference type="InterPro" id="IPR003599">
    <property type="entry name" value="Ig_sub"/>
</dbReference>
<dbReference type="InterPro" id="IPR056256">
    <property type="entry name" value="CILP-1/2_b-sand_dom2"/>
</dbReference>
<keyword evidence="1" id="KW-1003">Cell membrane</keyword>
<evidence type="ECO:0000256" key="6">
    <source>
        <dbReference type="ARBA" id="ARBA00023018"/>
    </source>
</evidence>
<keyword evidence="11" id="KW-0966">Cell projection</keyword>
<dbReference type="Pfam" id="PF02214">
    <property type="entry name" value="BTB_2"/>
    <property type="match status" value="1"/>
</dbReference>
<dbReference type="InterPro" id="IPR036179">
    <property type="entry name" value="Ig-like_dom_sf"/>
</dbReference>
<organism evidence="20 21">
    <name type="scientific">Stylophora pistillata</name>
    <name type="common">Smooth cauliflower coral</name>
    <dbReference type="NCBI Taxonomy" id="50429"/>
    <lineage>
        <taxon>Eukaryota</taxon>
        <taxon>Metazoa</taxon>
        <taxon>Cnidaria</taxon>
        <taxon>Anthozoa</taxon>
        <taxon>Hexacorallia</taxon>
        <taxon>Scleractinia</taxon>
        <taxon>Astrocoeniina</taxon>
        <taxon>Pocilloporidae</taxon>
        <taxon>Stylophora</taxon>
    </lineage>
</organism>
<feature type="domain" description="Ig-like" evidence="19">
    <location>
        <begin position="225"/>
        <end position="306"/>
    </location>
</feature>
<dbReference type="SMART" id="SM00408">
    <property type="entry name" value="IGc2"/>
    <property type="match status" value="1"/>
</dbReference>
<feature type="domain" description="EGF-like" evidence="18">
    <location>
        <begin position="110"/>
        <end position="146"/>
    </location>
</feature>
<dbReference type="Gene3D" id="3.30.710.10">
    <property type="entry name" value="Potassium Channel Kv1.1, Chain A"/>
    <property type="match status" value="1"/>
</dbReference>
<evidence type="ECO:0000256" key="15">
    <source>
        <dbReference type="ARBA" id="ARBA00057758"/>
    </source>
</evidence>
<dbReference type="InterPro" id="IPR057093">
    <property type="entry name" value="H1_KCTD8_12_16"/>
</dbReference>
<dbReference type="InterPro" id="IPR000210">
    <property type="entry name" value="BTB/POZ_dom"/>
</dbReference>
<dbReference type="Pfam" id="PF00008">
    <property type="entry name" value="EGF"/>
    <property type="match status" value="1"/>
</dbReference>
<sequence>MAACPGSLILVLFFCFGLPWVKCIVEEKIALEQGENGGPGSDRANTKKHIRVDPFRCQVNPCFNGGTCRAMYPRKTLIEPYKKRFIPEYFNPSWFCVCPPRYIGFRCEQVLDPCTPNPCQNGGSCSTQGSKFSCRCRVQYTGRNCEIQNDPCVQKPCKNGGTCYSFGNKMRFCFCEPQFTGGSCEKVNCNARPCKNGGTCLNVEKRSFCKCPAGITGKLCEGEIPVITKDPQDSIRMKGDGVTLCCQATGKPAPVYEWFRNGVRLLQHIRNRNLHLSTLSSRDSGAYQCRAKNKFGATVSNEATLTVVPGNRQDSCHPTPLTRVVSLPEGCTEDSSGRNSVNVGTCSNEACVKRNQRHAGRCGGHDSNRQCCSAASMSNSRVSCKSGIKFNIQKVSKCACADCAVSKIVVRGKVVDPEGSPLWRGEMTLSTDAGKRYYTDRQGNFKILVRSGTKRIVLTVKDKFQGLLEDTTKVFELQEGQVSFYTIVLQKKPPAIKFPANKKKNIPLGGSGGKPNFVDLDIPANAFLTADGRVYNGEITASIGVIDPRSQADMTAAPGDFSAIDDNGEEVPLGSVGMLRQVFTDNSGNQLSLNKNISVRIDADQLDIPDGVTVYQWYLSKETGRWVKFGVLRPEQGGSSRLKRRSPRKFFVSEITPNVPLDNINWDYVTVVSYVRVKAPSGTVVTRIGLSDNGLQYTSYRQDTVPASGTLCILSLRDKRAILQAERDGVPLVPRQPTGFPSSVNPQIIDGSSVGNVFKIQSFRFTSTKADDRGPVYLRGEHGRCAQRGANDFAFEFRDANVGQLFHWQSIRIKDPNDIRLWQVRPDEICFVKALVVGSKPDSVIYVKSFGKAPGLSNVDYGYTAEKSATVGGQGVVCLEYRCNEGSSGQYQTHLQFLTLTGSCTVQGLNSVLNGAQNQCTVPPASSSSQERNFCVPHLVGGDAGLYSGDTAGIVQQKYIEVNMATGLGVSPTQEHHRLFPENIELNVGGKYYSTTVLTLTREPETLLGRMFSGRQKVNKDNSGKYFIDRDGSLFRYILDFLRTKQLHLPEEFGEIERLKTEAEFFEMDDLEQQLEQYSKRRERAATVVSEQFGYITLHIRGTYAFGRTGQADVTFRKLQRIEVSGRVSLCREVFGETLNETRDSNPEGNRYTNRFYLKHNHIERAFKRLKDSDFDLVSSSGGKSGLSADSTKSDEDKWDHFSIHVFVRR</sequence>
<feature type="disulfide bond" evidence="16">
    <location>
        <begin position="211"/>
        <end position="220"/>
    </location>
</feature>
<dbReference type="InterPro" id="IPR003598">
    <property type="entry name" value="Ig_sub2"/>
</dbReference>
<comment type="caution">
    <text evidence="20">The sequence shown here is derived from an EMBL/GenBank/DDBJ whole genome shotgun (WGS) entry which is preliminary data.</text>
</comment>
<keyword evidence="2 16" id="KW-0245">EGF-like domain</keyword>
<dbReference type="PANTHER" id="PTHR14499:SF136">
    <property type="entry name" value="GH08630P"/>
    <property type="match status" value="1"/>
</dbReference>
<evidence type="ECO:0000313" key="20">
    <source>
        <dbReference type="EMBL" id="PFX17623.1"/>
    </source>
</evidence>
<dbReference type="GO" id="GO:0045211">
    <property type="term" value="C:postsynaptic membrane"/>
    <property type="evidence" value="ECO:0007669"/>
    <property type="project" value="UniProtKB-SubCell"/>
</dbReference>
<comment type="subcellular location">
    <subcellularLocation>
        <location evidence="13">Postsynaptic cell membrane</location>
    </subcellularLocation>
    <subcellularLocation>
        <location evidence="14">Presynaptic cell membrane</location>
    </subcellularLocation>
</comment>
<evidence type="ECO:0000256" key="16">
    <source>
        <dbReference type="PROSITE-ProRule" id="PRU00076"/>
    </source>
</evidence>
<keyword evidence="8 16" id="KW-1015">Disulfide bond</keyword>
<accession>A0A2B4RLD9</accession>
<dbReference type="InterPro" id="IPR013783">
    <property type="entry name" value="Ig-like_fold"/>
</dbReference>
<dbReference type="GO" id="GO:0051260">
    <property type="term" value="P:protein homooligomerization"/>
    <property type="evidence" value="ECO:0007669"/>
    <property type="project" value="InterPro"/>
</dbReference>
<dbReference type="SMART" id="SM00179">
    <property type="entry name" value="EGF_CA"/>
    <property type="match status" value="2"/>
</dbReference>
<dbReference type="GO" id="GO:0042734">
    <property type="term" value="C:presynaptic membrane"/>
    <property type="evidence" value="ECO:0007669"/>
    <property type="project" value="UniProtKB-SubCell"/>
</dbReference>
<dbReference type="PANTHER" id="PTHR14499">
    <property type="entry name" value="POTASSIUM CHANNEL TETRAMERIZATION DOMAIN-CONTAINING"/>
    <property type="match status" value="1"/>
</dbReference>
<dbReference type="OrthoDB" id="5973183at2759"/>
<evidence type="ECO:0000256" key="10">
    <source>
        <dbReference type="ARBA" id="ARBA00023257"/>
    </source>
</evidence>
<dbReference type="PROSITE" id="PS50835">
    <property type="entry name" value="IG_LIKE"/>
    <property type="match status" value="1"/>
</dbReference>
<evidence type="ECO:0000256" key="14">
    <source>
        <dbReference type="ARBA" id="ARBA00034111"/>
    </source>
</evidence>
<evidence type="ECO:0000256" key="1">
    <source>
        <dbReference type="ARBA" id="ARBA00022475"/>
    </source>
</evidence>
<dbReference type="InterPro" id="IPR000742">
    <property type="entry name" value="EGF"/>
</dbReference>
<dbReference type="Proteomes" id="UP000225706">
    <property type="component" value="Unassembled WGS sequence"/>
</dbReference>
<dbReference type="InterPro" id="IPR056255">
    <property type="entry name" value="CILP-1/2_dom"/>
</dbReference>
<keyword evidence="7" id="KW-0472">Membrane</keyword>
<comment type="caution">
    <text evidence="16">Lacks conserved residue(s) required for the propagation of feature annotation.</text>
</comment>
<protein>
    <submittedName>
        <fullName evidence="20">Cartilage intermediate layer protein 2</fullName>
    </submittedName>
</protein>
<feature type="domain" description="EGF-like" evidence="18">
    <location>
        <begin position="53"/>
        <end position="108"/>
    </location>
</feature>
<dbReference type="CDD" id="cd00054">
    <property type="entry name" value="EGF_CA"/>
    <property type="match status" value="2"/>
</dbReference>
<dbReference type="Gene3D" id="2.60.40.10">
    <property type="entry name" value="Immunoglobulins"/>
    <property type="match status" value="1"/>
</dbReference>
<keyword evidence="9" id="KW-0325">Glycoprotein</keyword>
<dbReference type="FunFam" id="2.60.40.10:FF:000032">
    <property type="entry name" value="palladin isoform X1"/>
    <property type="match status" value="1"/>
</dbReference>
<dbReference type="SMART" id="SM00181">
    <property type="entry name" value="EGF"/>
    <property type="match status" value="4"/>
</dbReference>
<evidence type="ECO:0000256" key="9">
    <source>
        <dbReference type="ARBA" id="ARBA00023180"/>
    </source>
</evidence>
<evidence type="ECO:0000256" key="11">
    <source>
        <dbReference type="ARBA" id="ARBA00023273"/>
    </source>
</evidence>
<dbReference type="EMBL" id="LSMT01000461">
    <property type="protein sequence ID" value="PFX17623.1"/>
    <property type="molecule type" value="Genomic_DNA"/>
</dbReference>